<feature type="transmembrane region" description="Helical" evidence="1">
    <location>
        <begin position="146"/>
        <end position="169"/>
    </location>
</feature>
<organism evidence="2">
    <name type="scientific">Candidatus Berkiella cookevillensis</name>
    <dbReference type="NCBI Taxonomy" id="437022"/>
    <lineage>
        <taxon>Bacteria</taxon>
        <taxon>Pseudomonadati</taxon>
        <taxon>Pseudomonadota</taxon>
        <taxon>Gammaproteobacteria</taxon>
        <taxon>Candidatus Berkiellales</taxon>
        <taxon>Candidatus Berkiellaceae</taxon>
        <taxon>Candidatus Berkiella</taxon>
    </lineage>
</organism>
<feature type="transmembrane region" description="Helical" evidence="1">
    <location>
        <begin position="62"/>
        <end position="81"/>
    </location>
</feature>
<keyword evidence="1" id="KW-0472">Membrane</keyword>
<sequence>MFTNNENQNKLDAYHEKIVQTFWENSCSSLDKFQNLMGLLILGGLVLFFQDEVAKKISSVKDLILTFYYLSLVLLALSRYLTVNDYRIWMDEVHNHRENIKTRSTPFKEQIHTGLFSNICFYISVLLFFIGSLIGINSIIGTNTYFIVMCVGSLVFIVIIPLLAAYMSYKSAKGN</sequence>
<reference evidence="2" key="1">
    <citation type="submission" date="2015-09" db="EMBL/GenBank/DDBJ databases">
        <title>Draft Genome Sequences of Two Novel Amoeba-resistant Intranuclear Bacteria, Candidatus Berkiella cookevillensis and Candidatus Berkiella aquae.</title>
        <authorList>
            <person name="Mehari Y.T."/>
            <person name="Arivett B.A."/>
            <person name="Farone A.L."/>
            <person name="Gunderson J.H."/>
            <person name="Farone M.B."/>
        </authorList>
    </citation>
    <scope>NUCLEOTIDE SEQUENCE [LARGE SCALE GENOMIC DNA]</scope>
    <source>
        <strain evidence="2">CC99</strain>
    </source>
</reference>
<dbReference type="RefSeq" id="WP_057625627.1">
    <property type="nucleotide sequence ID" value="NZ_LKHV02000001.1"/>
</dbReference>
<evidence type="ECO:0000313" key="2">
    <source>
        <dbReference type="EMBL" id="KRG17197.1"/>
    </source>
</evidence>
<dbReference type="Proteomes" id="UP000051494">
    <property type="component" value="Unassembled WGS sequence"/>
</dbReference>
<feature type="transmembrane region" description="Helical" evidence="1">
    <location>
        <begin position="115"/>
        <end position="134"/>
    </location>
</feature>
<keyword evidence="1" id="KW-1133">Transmembrane helix</keyword>
<evidence type="ECO:0000313" key="3">
    <source>
        <dbReference type="EMBL" id="MCS5708805.1"/>
    </source>
</evidence>
<feature type="transmembrane region" description="Helical" evidence="1">
    <location>
        <begin position="33"/>
        <end position="50"/>
    </location>
</feature>
<name>A0A0Q9Y8T5_9GAMM</name>
<comment type="caution">
    <text evidence="2">The sequence shown here is derived from an EMBL/GenBank/DDBJ whole genome shotgun (WGS) entry which is preliminary data.</text>
</comment>
<proteinExistence type="predicted"/>
<gene>
    <name evidence="3" type="ORF">CC99x_007795</name>
    <name evidence="2" type="ORF">CC99x_02546</name>
</gene>
<keyword evidence="1" id="KW-0812">Transmembrane</keyword>
<reference evidence="3" key="2">
    <citation type="journal article" date="2016" name="Genome Announc.">
        <title>Draft Genome Sequences of Two Novel Amoeba-Resistant Intranuclear Bacteria, 'Candidatus Berkiella cookevillensis' and 'Candidatus Berkiella aquae'.</title>
        <authorList>
            <person name="Mehari Y.T."/>
            <person name="Arivett B.A."/>
            <person name="Farone A.L."/>
            <person name="Gunderson J.H."/>
            <person name="Farone M.B."/>
        </authorList>
    </citation>
    <scope>NUCLEOTIDE SEQUENCE</scope>
    <source>
        <strain evidence="3">CC99</strain>
    </source>
</reference>
<evidence type="ECO:0000256" key="1">
    <source>
        <dbReference type="SAM" id="Phobius"/>
    </source>
</evidence>
<dbReference type="AlphaFoldDB" id="A0A0Q9Y8T5"/>
<keyword evidence="4" id="KW-1185">Reference proteome</keyword>
<protein>
    <submittedName>
        <fullName evidence="2">Uncharacterized protein</fullName>
    </submittedName>
</protein>
<dbReference type="EMBL" id="LKHV01000025">
    <property type="protein sequence ID" value="KRG17197.1"/>
    <property type="molecule type" value="Genomic_DNA"/>
</dbReference>
<reference evidence="3" key="3">
    <citation type="submission" date="2021-06" db="EMBL/GenBank/DDBJ databases">
        <title>Genomic Description and Analysis of Intracellular Bacteria, Candidatus Berkiella cookevillensis and Candidatus Berkiella aquae.</title>
        <authorList>
            <person name="Kidane D.T."/>
            <person name="Mehari Y.T."/>
            <person name="Rice F.C."/>
            <person name="Arivett B.A."/>
            <person name="Farone A.L."/>
            <person name="Berk S.G."/>
            <person name="Farone M.B."/>
        </authorList>
    </citation>
    <scope>NUCLEOTIDE SEQUENCE</scope>
    <source>
        <strain evidence="3">CC99</strain>
    </source>
</reference>
<dbReference type="EMBL" id="LKHV02000001">
    <property type="protein sequence ID" value="MCS5708805.1"/>
    <property type="molecule type" value="Genomic_DNA"/>
</dbReference>
<dbReference type="STRING" id="437022.CC99x_02546"/>
<accession>A0A0Q9Y8T5</accession>
<evidence type="ECO:0000313" key="4">
    <source>
        <dbReference type="Proteomes" id="UP000051494"/>
    </source>
</evidence>